<comment type="caution">
    <text evidence="2">The sequence shown here is derived from an EMBL/GenBank/DDBJ whole genome shotgun (WGS) entry which is preliminary data.</text>
</comment>
<reference evidence="3" key="1">
    <citation type="journal article" date="2019" name="Int. J. Syst. Evol. Microbiol.">
        <title>The Global Catalogue of Microorganisms (GCM) 10K type strain sequencing project: providing services to taxonomists for standard genome sequencing and annotation.</title>
        <authorList>
            <consortium name="The Broad Institute Genomics Platform"/>
            <consortium name="The Broad Institute Genome Sequencing Center for Infectious Disease"/>
            <person name="Wu L."/>
            <person name="Ma J."/>
        </authorList>
    </citation>
    <scope>NUCLEOTIDE SEQUENCE [LARGE SCALE GENOMIC DNA]</scope>
    <source>
        <strain evidence="3">JCM 17125</strain>
    </source>
</reference>
<accession>A0ABP7D8E2</accession>
<feature type="chain" id="PRO_5046258933" description="Hemagglutinin" evidence="1">
    <location>
        <begin position="16"/>
        <end position="753"/>
    </location>
</feature>
<dbReference type="EMBL" id="BAABDC010000002">
    <property type="protein sequence ID" value="GAA3701060.1"/>
    <property type="molecule type" value="Genomic_DNA"/>
</dbReference>
<evidence type="ECO:0000313" key="3">
    <source>
        <dbReference type="Proteomes" id="UP001501468"/>
    </source>
</evidence>
<evidence type="ECO:0008006" key="4">
    <source>
        <dbReference type="Google" id="ProtNLM"/>
    </source>
</evidence>
<keyword evidence="1" id="KW-0732">Signal</keyword>
<evidence type="ECO:0000256" key="1">
    <source>
        <dbReference type="SAM" id="SignalP"/>
    </source>
</evidence>
<protein>
    <recommendedName>
        <fullName evidence="4">Hemagglutinin</fullName>
    </recommendedName>
</protein>
<keyword evidence="3" id="KW-1185">Reference proteome</keyword>
<name>A0ABP7D8E2_9MICO</name>
<organism evidence="2 3">
    <name type="scientific">Terrabacter ginsenosidimutans</name>
    <dbReference type="NCBI Taxonomy" id="490575"/>
    <lineage>
        <taxon>Bacteria</taxon>
        <taxon>Bacillati</taxon>
        <taxon>Actinomycetota</taxon>
        <taxon>Actinomycetes</taxon>
        <taxon>Micrococcales</taxon>
        <taxon>Intrasporangiaceae</taxon>
        <taxon>Terrabacter</taxon>
    </lineage>
</organism>
<proteinExistence type="predicted"/>
<evidence type="ECO:0000313" key="2">
    <source>
        <dbReference type="EMBL" id="GAA3701060.1"/>
    </source>
</evidence>
<gene>
    <name evidence="2" type="ORF">GCM10022399_16920</name>
</gene>
<feature type="signal peptide" evidence="1">
    <location>
        <begin position="1"/>
        <end position="15"/>
    </location>
</feature>
<sequence>MTLPLAVLAAPSAFAGSTPPFTIGPNGSAAVPGADGANNLPDLFGAVKELGPLNSSTTKIGVIHNDAVPTLGLTNPNAQVDLRQAWTNSAKDSDGDDWLYFAWERDSNSGSGFIAYEFMQDPPPAACAYTTSTEQQLIDTCNPWANRKAGDFMILWDQQGGSRDLYLRTWSGTAPNLVLSPPGSPLNSNVSAAAYSQDGFRGEAALNLTDAVFGGVQSCRSFANVIPSTVTGNSDTADYKDTILQPTVPVGGCTSTTTTTPKIVSGGTTSDYGTAARSITTDGVLQVKDSALISVAGGSGTPGGTVQFSLCKASNTANATCDSTATTIGSPVTVTGSAFPVTVVSPSAWVTSAGRFCWKAVYSGVSASGIAGSSDVSTGECFTIDPVTPMLSTTAGSDVTLGSAVTDTATLTGTAPKPTANVIETSAPGARTPAGGTIAFTLWGPSTGSCGAQVTAANQSVTVSGDSSATNVYSASYTPTTAGDYHWKAVYSGDSPNTNTQSHNATCGDTNEDVTVGPASTGTVTTPRVGSTPITAPVGVGTSVTDHAVVTGTAAGGSPTGTVAFFVCNPTQVAANGGTCSTGGTAAGSVSPLTPGAGNTATADSNAVVANAVGTWCFRAVYTSNTANYTGSSDATTGECFQVKDTTGTTSAQNWLPNDSATVTSTGGTNLNGTLSFTLYSGDNCGATSGSVLRDAETFTLTDAASPATRVTTNSTTKVSTTSTVSWLVSFTSSDPLVGSSTHCEKTSLTITN</sequence>
<dbReference type="Proteomes" id="UP001501468">
    <property type="component" value="Unassembled WGS sequence"/>
</dbReference>
<dbReference type="RefSeq" id="WP_344944333.1">
    <property type="nucleotide sequence ID" value="NZ_BAABDC010000002.1"/>
</dbReference>